<dbReference type="AlphaFoldDB" id="A0A9W9T3U7"/>
<evidence type="ECO:0000313" key="2">
    <source>
        <dbReference type="EMBL" id="KAJ5208474.1"/>
    </source>
</evidence>
<accession>A0A9W9T3U7</accession>
<reference evidence="2" key="1">
    <citation type="submission" date="2022-11" db="EMBL/GenBank/DDBJ databases">
        <authorList>
            <person name="Petersen C."/>
        </authorList>
    </citation>
    <scope>NUCLEOTIDE SEQUENCE</scope>
    <source>
        <strain evidence="2">IBT 20477</strain>
    </source>
</reference>
<feature type="region of interest" description="Disordered" evidence="1">
    <location>
        <begin position="1"/>
        <end position="23"/>
    </location>
</feature>
<reference evidence="2" key="2">
    <citation type="journal article" date="2023" name="IMA Fungus">
        <title>Comparative genomic study of the Penicillium genus elucidates a diverse pangenome and 15 lateral gene transfer events.</title>
        <authorList>
            <person name="Petersen C."/>
            <person name="Sorensen T."/>
            <person name="Nielsen M.R."/>
            <person name="Sondergaard T.E."/>
            <person name="Sorensen J.L."/>
            <person name="Fitzpatrick D.A."/>
            <person name="Frisvad J.C."/>
            <person name="Nielsen K.L."/>
        </authorList>
    </citation>
    <scope>NUCLEOTIDE SEQUENCE</scope>
    <source>
        <strain evidence="2">IBT 20477</strain>
    </source>
</reference>
<comment type="caution">
    <text evidence="2">The sequence shown here is derived from an EMBL/GenBank/DDBJ whole genome shotgun (WGS) entry which is preliminary data.</text>
</comment>
<name>A0A9W9T3U7_9EURO</name>
<dbReference type="Proteomes" id="UP001150942">
    <property type="component" value="Unassembled WGS sequence"/>
</dbReference>
<proteinExistence type="predicted"/>
<protein>
    <submittedName>
        <fullName evidence="2">Uncharacterized protein</fullName>
    </submittedName>
</protein>
<evidence type="ECO:0000313" key="3">
    <source>
        <dbReference type="Proteomes" id="UP001150942"/>
    </source>
</evidence>
<organism evidence="2 3">
    <name type="scientific">Penicillium cf. viridicatum</name>
    <dbReference type="NCBI Taxonomy" id="2972119"/>
    <lineage>
        <taxon>Eukaryota</taxon>
        <taxon>Fungi</taxon>
        <taxon>Dikarya</taxon>
        <taxon>Ascomycota</taxon>
        <taxon>Pezizomycotina</taxon>
        <taxon>Eurotiomycetes</taxon>
        <taxon>Eurotiomycetidae</taxon>
        <taxon>Eurotiales</taxon>
        <taxon>Aspergillaceae</taxon>
        <taxon>Penicillium</taxon>
    </lineage>
</organism>
<feature type="compositionally biased region" description="Basic and acidic residues" evidence="1">
    <location>
        <begin position="11"/>
        <end position="23"/>
    </location>
</feature>
<gene>
    <name evidence="2" type="ORF">N7449_002853</name>
</gene>
<sequence length="76" mass="8480">MRGPSMRNLPAKKDPKARANDHDRWVPVLYQSPRAGVGEALPSLSSASDVDLHFDCYRIHVSNVSFLFSAWSHTAN</sequence>
<dbReference type="EMBL" id="JAPQKQ010000002">
    <property type="protein sequence ID" value="KAJ5208474.1"/>
    <property type="molecule type" value="Genomic_DNA"/>
</dbReference>
<keyword evidence="3" id="KW-1185">Reference proteome</keyword>
<dbReference type="OrthoDB" id="4351870at2759"/>
<evidence type="ECO:0000256" key="1">
    <source>
        <dbReference type="SAM" id="MobiDB-lite"/>
    </source>
</evidence>